<sequence length="250" mass="26630">MHVRFLMAAALLAAACNSQAAVVYGSNLVVNGDAEAGLAGWTGYAGYSAFQSVDYGSNWVLPTQPGPADRGNKMFAGFGQYAVGWQTLDFGTATSGTIAYSLTGWLGGWQDQGDNALFYVQFLDEFDNEVGNSVLGPVTPQDRNDQTGLMYRETDGFVPTGTRKLSFWLSMERLVSGDNDGYADNLSFVLQAPPAGEVPEPGMAAVFALGLGMLGWARRSRREAVAVAQHGRREVEPQSQAGHGEQQAGG</sequence>
<proteinExistence type="predicted"/>
<dbReference type="Proteomes" id="UP001168096">
    <property type="component" value="Unassembled WGS sequence"/>
</dbReference>
<gene>
    <name evidence="1" type="ORF">QPK29_001815</name>
</gene>
<accession>A0ACC7M493</accession>
<dbReference type="EMBL" id="JASNRB020000001">
    <property type="protein sequence ID" value="MFJ1466434.1"/>
    <property type="molecule type" value="Genomic_DNA"/>
</dbReference>
<name>A0ACC7M493_9BURK</name>
<protein>
    <submittedName>
        <fullName evidence="1">PEP-CTERM sorting domain-containing protein</fullName>
    </submittedName>
</protein>
<evidence type="ECO:0000313" key="2">
    <source>
        <dbReference type="Proteomes" id="UP001168096"/>
    </source>
</evidence>
<organism evidence="1 2">
    <name type="scientific">Massilia orientalis</name>
    <dbReference type="NCBI Taxonomy" id="3050128"/>
    <lineage>
        <taxon>Bacteria</taxon>
        <taxon>Pseudomonadati</taxon>
        <taxon>Pseudomonadota</taxon>
        <taxon>Betaproteobacteria</taxon>
        <taxon>Burkholderiales</taxon>
        <taxon>Oxalobacteraceae</taxon>
        <taxon>Telluria group</taxon>
        <taxon>Massilia</taxon>
    </lineage>
</organism>
<comment type="caution">
    <text evidence="1">The sequence shown here is derived from an EMBL/GenBank/DDBJ whole genome shotgun (WGS) entry which is preliminary data.</text>
</comment>
<keyword evidence="2" id="KW-1185">Reference proteome</keyword>
<reference evidence="1" key="1">
    <citation type="submission" date="2024-11" db="EMBL/GenBank/DDBJ databases">
        <title>Description of Massilia orientalis sp. nov., isolated from rhizosphere soil of Ageratina adenophora.</title>
        <authorList>
            <person name="Wang Y."/>
        </authorList>
    </citation>
    <scope>NUCLEOTIDE SEQUENCE</scope>
    <source>
        <strain evidence="1">YIM B02787</strain>
    </source>
</reference>
<evidence type="ECO:0000313" key="1">
    <source>
        <dbReference type="EMBL" id="MFJ1466434.1"/>
    </source>
</evidence>